<name>A0A0A7EFA6_9GAMM</name>
<evidence type="ECO:0000313" key="3">
    <source>
        <dbReference type="EMBL" id="AIY65218.1"/>
    </source>
</evidence>
<dbReference type="KEGG" id="pseo:OM33_08625"/>
<proteinExistence type="predicted"/>
<dbReference type="InterPro" id="IPR013762">
    <property type="entry name" value="Integrase-like_cat_sf"/>
</dbReference>
<accession>A0A0A7EFA6</accession>
<dbReference type="SUPFAM" id="SSF56349">
    <property type="entry name" value="DNA breaking-rejoining enzymes"/>
    <property type="match status" value="1"/>
</dbReference>
<dbReference type="eggNOG" id="COG4974">
    <property type="taxonomic scope" value="Bacteria"/>
</dbReference>
<evidence type="ECO:0000259" key="2">
    <source>
        <dbReference type="PROSITE" id="PS51898"/>
    </source>
</evidence>
<dbReference type="InterPro" id="IPR002104">
    <property type="entry name" value="Integrase_catalytic"/>
</dbReference>
<reference evidence="3 4" key="1">
    <citation type="submission" date="2014-11" db="EMBL/GenBank/DDBJ databases">
        <title>Complete Genome Sequence of Pseudoalteromonas sp. Strain OCN003 Isolated from Kaneohe Bay, Oahu, Hawaii.</title>
        <authorList>
            <person name="Beurmann S."/>
            <person name="Videau P."/>
            <person name="Ushijima B."/>
            <person name="Smith A.M."/>
            <person name="Aeby G.S."/>
            <person name="Callahan S.M."/>
            <person name="Belcaid M."/>
        </authorList>
    </citation>
    <scope>NUCLEOTIDE SEQUENCE [LARGE SCALE GENOMIC DNA]</scope>
    <source>
        <strain evidence="3 4">OCN003</strain>
    </source>
</reference>
<dbReference type="RefSeq" id="WP_038640898.1">
    <property type="nucleotide sequence ID" value="NZ_CP009888.1"/>
</dbReference>
<dbReference type="EMBL" id="CP009888">
    <property type="protein sequence ID" value="AIY65218.1"/>
    <property type="molecule type" value="Genomic_DNA"/>
</dbReference>
<dbReference type="GO" id="GO:0003677">
    <property type="term" value="F:DNA binding"/>
    <property type="evidence" value="ECO:0007669"/>
    <property type="project" value="InterPro"/>
</dbReference>
<dbReference type="PROSITE" id="PS51898">
    <property type="entry name" value="TYR_RECOMBINASE"/>
    <property type="match status" value="1"/>
</dbReference>
<dbReference type="OrthoDB" id="305957at2"/>
<dbReference type="GO" id="GO:0015074">
    <property type="term" value="P:DNA integration"/>
    <property type="evidence" value="ECO:0007669"/>
    <property type="project" value="InterPro"/>
</dbReference>
<evidence type="ECO:0000313" key="4">
    <source>
        <dbReference type="Proteomes" id="UP000030341"/>
    </source>
</evidence>
<dbReference type="Proteomes" id="UP000030341">
    <property type="component" value="Chromosome 1"/>
</dbReference>
<keyword evidence="1" id="KW-0233">DNA recombination</keyword>
<dbReference type="Gene3D" id="1.10.443.10">
    <property type="entry name" value="Intergrase catalytic core"/>
    <property type="match status" value="1"/>
</dbReference>
<organism evidence="3 4">
    <name type="scientific">Pseudoalteromonas piratica</name>
    <dbReference type="NCBI Taxonomy" id="1348114"/>
    <lineage>
        <taxon>Bacteria</taxon>
        <taxon>Pseudomonadati</taxon>
        <taxon>Pseudomonadota</taxon>
        <taxon>Gammaproteobacteria</taxon>
        <taxon>Alteromonadales</taxon>
        <taxon>Pseudoalteromonadaceae</taxon>
        <taxon>Pseudoalteromonas</taxon>
    </lineage>
</organism>
<dbReference type="GO" id="GO:0006310">
    <property type="term" value="P:DNA recombination"/>
    <property type="evidence" value="ECO:0007669"/>
    <property type="project" value="UniProtKB-KW"/>
</dbReference>
<dbReference type="InterPro" id="IPR011010">
    <property type="entry name" value="DNA_brk_join_enz"/>
</dbReference>
<gene>
    <name evidence="3" type="ORF">OM33_08625</name>
</gene>
<evidence type="ECO:0000256" key="1">
    <source>
        <dbReference type="ARBA" id="ARBA00023172"/>
    </source>
</evidence>
<feature type="domain" description="Tyr recombinase" evidence="2">
    <location>
        <begin position="20"/>
        <end position="247"/>
    </location>
</feature>
<dbReference type="AlphaFoldDB" id="A0A0A7EFA6"/>
<protein>
    <recommendedName>
        <fullName evidence="2">Tyr recombinase domain-containing protein</fullName>
    </recommendedName>
</protein>
<dbReference type="HOGENOM" id="CLU_1060234_0_0_6"/>
<keyword evidence="4" id="KW-1185">Reference proteome</keyword>
<sequence length="263" mass="30872">MDNEIEFKWVWKTPDLRNVKQPDILTPEEMINLIERVDNVRVDPLLGLRNQCMLAMTFFSCFRAIEVSQWKVKECLYPDGSICHITHVRKDGTKGKYPMKAPVVIQEQREMLDKWLNARVKHRIKLDKSGSTKYRGLDPESHVFLSNWRGVWQNFSLTRKVSKGKEYLVATAVQNLLSKLYKEYGFPRSSSHAGRHSMARFAEKLLNKKNNPHARFILQNLLHHRCEEAQNDYTEVIDYKRVKAAHQAMLLKPKKRGRPKLKD</sequence>